<evidence type="ECO:0000256" key="1">
    <source>
        <dbReference type="ARBA" id="ARBA00004123"/>
    </source>
</evidence>
<organism evidence="6 7">
    <name type="scientific">Alligator sinensis</name>
    <name type="common">Chinese alligator</name>
    <dbReference type="NCBI Taxonomy" id="38654"/>
    <lineage>
        <taxon>Eukaryota</taxon>
        <taxon>Metazoa</taxon>
        <taxon>Chordata</taxon>
        <taxon>Craniata</taxon>
        <taxon>Vertebrata</taxon>
        <taxon>Euteleostomi</taxon>
        <taxon>Archelosauria</taxon>
        <taxon>Archosauria</taxon>
        <taxon>Crocodylia</taxon>
        <taxon>Alligatoridae</taxon>
        <taxon>Alligatorinae</taxon>
        <taxon>Alligator</taxon>
    </lineage>
</organism>
<proteinExistence type="predicted"/>
<dbReference type="InterPro" id="IPR012978">
    <property type="entry name" value="HEAT_RRP12"/>
</dbReference>
<comment type="subcellular location">
    <subcellularLocation>
        <location evidence="1">Nucleus</location>
    </subcellularLocation>
</comment>
<evidence type="ECO:0000256" key="2">
    <source>
        <dbReference type="ARBA" id="ARBA00023242"/>
    </source>
</evidence>
<dbReference type="InterPro" id="IPR052087">
    <property type="entry name" value="RRP12"/>
</dbReference>
<evidence type="ECO:0000256" key="3">
    <source>
        <dbReference type="SAM" id="MobiDB-lite"/>
    </source>
</evidence>
<dbReference type="Proteomes" id="UP000189705">
    <property type="component" value="Unplaced"/>
</dbReference>
<dbReference type="GO" id="GO:0005634">
    <property type="term" value="C:nucleus"/>
    <property type="evidence" value="ECO:0007669"/>
    <property type="project" value="UniProtKB-SubCell"/>
</dbReference>
<evidence type="ECO:0000313" key="6">
    <source>
        <dbReference type="Proteomes" id="UP000189705"/>
    </source>
</evidence>
<gene>
    <name evidence="7" type="primary">LOC102377533</name>
</gene>
<dbReference type="InterPro" id="IPR057860">
    <property type="entry name" value="HEAT_RRP12_N"/>
</dbReference>
<dbReference type="eggNOG" id="KOG1248">
    <property type="taxonomic scope" value="Eukaryota"/>
</dbReference>
<evidence type="ECO:0000259" key="4">
    <source>
        <dbReference type="Pfam" id="PF08161"/>
    </source>
</evidence>
<dbReference type="InParanoid" id="A0A1U8DLV8"/>
<feature type="domain" description="RRP12 N-terminal HEAT" evidence="5">
    <location>
        <begin position="64"/>
        <end position="306"/>
    </location>
</feature>
<dbReference type="InterPro" id="IPR016024">
    <property type="entry name" value="ARM-type_fold"/>
</dbReference>
<keyword evidence="2" id="KW-0539">Nucleus</keyword>
<dbReference type="OrthoDB" id="2192888at2759"/>
<dbReference type="SUPFAM" id="SSF48371">
    <property type="entry name" value="ARM repeat"/>
    <property type="match status" value="1"/>
</dbReference>
<dbReference type="PANTHER" id="PTHR48287:SF1">
    <property type="entry name" value="ARM REPEAT SUPERFAMILY PROTEIN"/>
    <property type="match status" value="1"/>
</dbReference>
<name>A0A1U8DLV8_ALLSI</name>
<feature type="compositionally biased region" description="Basic and acidic residues" evidence="3">
    <location>
        <begin position="887"/>
        <end position="896"/>
    </location>
</feature>
<dbReference type="RefSeq" id="XP_014382218.1">
    <property type="nucleotide sequence ID" value="XM_014526732.1"/>
</dbReference>
<feature type="region of interest" description="Disordered" evidence="3">
    <location>
        <begin position="877"/>
        <end position="945"/>
    </location>
</feature>
<dbReference type="AlphaFoldDB" id="A0A1U8DLV8"/>
<evidence type="ECO:0000313" key="7">
    <source>
        <dbReference type="RefSeq" id="XP_014382218.1"/>
    </source>
</evidence>
<dbReference type="GeneID" id="102377533"/>
<reference evidence="7" key="1">
    <citation type="submission" date="2025-08" db="UniProtKB">
        <authorList>
            <consortium name="RefSeq"/>
        </authorList>
    </citation>
    <scope>IDENTIFICATION</scope>
</reference>
<dbReference type="KEGG" id="asn:102377533"/>
<sequence length="945" mass="105897">MDAVNLPDELQPGFLGVGEVAQPRMEEQDGCKAQTDRSLVTFLSGPSYYTKVTFWQLPCLCGPSSSIEHEELRRVLAAVPKEIRAEDCIEGVTKYFAVLMNMLKTTECSESLGGARGPGAAAPKPLSLVLERVPAPMLRRRFLDTSKTFRSILASLTCSSSSSALCSVLSCLATLLRKLVPWNKLVMRQAYQHLLSFTLHAEPQVQKAAQCGISSILFEVVSPAYRRAVRVTVKFCAQEIRRAGGTREATAILDVLTLLHDLLPRLPGATMSIYCETLLHVMTLGQMLVMESAMQIFHFLFSAQSSHTCLPVELNVQIIEALYDYLPSESNLQPTVTWLDVMERAHIHLGRLQMELCWRHLPRLFAATMTLFLLPHPQVPSVAAKTLKMLLNKCVVPHMANLGLISTSASGPAASLCEMFRAVEDGLTYQYRKVRAPVLQVLQVFFKVCGKQGHPIMRKCLKTLCKLRLSLDFSDVTELDKAVGAAVSAMGPEVLLEAVPLGIKSREEILDFSRSWLLPVLQDHIRSARLGFFIHYFLPLAAALKGRAMKLAQDRMMLKSKIYNKLEGQVWSLLPMFCRCPTDVVNSFGRLAHTLGMTLSERPDLHLTVCQALCTLITKGCQTAAERAEVSHFAKYFLPILFIMYRQPNNNRAHQHTVLDTIRTYLTITDQQMVCRFLQDAGKMLLWRDPHIVEFTRLSNLDLVMAMIPYADEPTLSTLYHTIQRFLQVLGVCETAAMLLVKMGQAFLCFGPTPQEAMQRFLYLVSPGLRGSVSMINCTVLVLTRLLFNFKEHLGPDEMEHLLRSVCLLLGFRTRRVVKAVLGFLRATLLLLDDRLLAPHIPAVLEALQDLPGITKRHFRAKLKFIRNHCRRLQYPSAARTQGGLHVQERQRRREGQSAGPLRLLRPQQRHTQQEGEGEDAGTLQGADEGSPARHPGWAQTPPHS</sequence>
<feature type="domain" description="RRP12 HEAT" evidence="4">
    <location>
        <begin position="376"/>
        <end position="647"/>
    </location>
</feature>
<dbReference type="PANTHER" id="PTHR48287">
    <property type="entry name" value="ARM REPEAT SUPERFAMILY PROTEIN"/>
    <property type="match status" value="1"/>
</dbReference>
<keyword evidence="6" id="KW-1185">Reference proteome</keyword>
<accession>A0A1U8DLV8</accession>
<dbReference type="Pfam" id="PF25772">
    <property type="entry name" value="HEAT_RRP12_N"/>
    <property type="match status" value="1"/>
</dbReference>
<dbReference type="STRING" id="38654.A0A1U8DLV8"/>
<dbReference type="Pfam" id="PF08161">
    <property type="entry name" value="RRP12_HEAT"/>
    <property type="match status" value="1"/>
</dbReference>
<evidence type="ECO:0000259" key="5">
    <source>
        <dbReference type="Pfam" id="PF25772"/>
    </source>
</evidence>
<protein>
    <submittedName>
        <fullName evidence="7">RRP12-like protein</fullName>
    </submittedName>
</protein>